<evidence type="ECO:0000256" key="7">
    <source>
        <dbReference type="ARBA" id="ARBA00022967"/>
    </source>
</evidence>
<sequence length="266" mass="30688">MQSLREHLLVPINDLAGQRAQLVYAPNELLHMLHVYVLWHAPRCLGVVPPNLPASRSSAIATEYELIRSSVWYIILHQVAMTIEQRCRGFGSRSRNSDTCTTTSAANFDDTWQQFERSKIQRRSDTGLDEHIFRTRRELFGANCITIDKPSVPELVFLKIVHPFYVFQVFSVAVWLSQSYTKYAIVIMSMSAVSLAYEIYSEVSTNNRLQSLVFSNRYFEVLHGSRTLRVHETGVLYVQICYCYLVVALPMRPRSQVKQFLSTRDQ</sequence>
<dbReference type="AlphaFoldDB" id="A0A329SU37"/>
<keyword evidence="7" id="KW-1278">Translocase</keyword>
<dbReference type="EMBL" id="JAENGZ010000208">
    <property type="protein sequence ID" value="KAG6965308.1"/>
    <property type="molecule type" value="Genomic_DNA"/>
</dbReference>
<dbReference type="Proteomes" id="UP000688947">
    <property type="component" value="Unassembled WGS sequence"/>
</dbReference>
<accession>A0A329SU37</accession>
<evidence type="ECO:0000313" key="10">
    <source>
        <dbReference type="EMBL" id="KAG3218641.1"/>
    </source>
</evidence>
<keyword evidence="3" id="KW-0479">Metal-binding</keyword>
<proteinExistence type="predicted"/>
<dbReference type="EMBL" id="RCMK01000097">
    <property type="protein sequence ID" value="KAG2949095.1"/>
    <property type="molecule type" value="Genomic_DNA"/>
</dbReference>
<evidence type="ECO:0000313" key="12">
    <source>
        <dbReference type="EMBL" id="RAW40159.1"/>
    </source>
</evidence>
<reference evidence="8" key="2">
    <citation type="submission" date="2018-10" db="EMBL/GenBank/DDBJ databases">
        <title>Effector identification in a new, highly contiguous assembly of the strawberry crown rot pathogen Phytophthora cactorum.</title>
        <authorList>
            <person name="Armitage A.D."/>
            <person name="Nellist C.F."/>
            <person name="Bates H."/>
            <person name="Vickerstaff R.J."/>
            <person name="Harrison R.J."/>
        </authorList>
    </citation>
    <scope>NUCLEOTIDE SEQUENCE</scope>
    <source>
        <strain evidence="8">4032</strain>
        <strain evidence="9">4040</strain>
        <strain evidence="10">P421</strain>
    </source>
</reference>
<evidence type="ECO:0000313" key="9">
    <source>
        <dbReference type="EMBL" id="KAG2949095.1"/>
    </source>
</evidence>
<dbReference type="Proteomes" id="UP000736787">
    <property type="component" value="Unassembled WGS sequence"/>
</dbReference>
<dbReference type="GO" id="GO:0016020">
    <property type="term" value="C:membrane"/>
    <property type="evidence" value="ECO:0007669"/>
    <property type="project" value="UniProtKB-SubCell"/>
</dbReference>
<dbReference type="Proteomes" id="UP000760860">
    <property type="component" value="Unassembled WGS sequence"/>
</dbReference>
<reference evidence="11" key="3">
    <citation type="submission" date="2021-01" db="EMBL/GenBank/DDBJ databases">
        <title>Phytophthora aleatoria, a newly-described species from Pinus radiata is distinct from Phytophthora cactorum isolates based on comparative genomics.</title>
        <authorList>
            <person name="Mcdougal R."/>
            <person name="Panda P."/>
            <person name="Williams N."/>
            <person name="Studholme D.J."/>
        </authorList>
    </citation>
    <scope>NUCLEOTIDE SEQUENCE</scope>
    <source>
        <strain evidence="11">NZFS 3830</strain>
    </source>
</reference>
<reference evidence="12 13" key="1">
    <citation type="submission" date="2018-01" db="EMBL/GenBank/DDBJ databases">
        <title>Draft genome of the strawberry crown rot pathogen Phytophthora cactorum.</title>
        <authorList>
            <person name="Armitage A.D."/>
            <person name="Lysoe E."/>
            <person name="Nellist C.F."/>
            <person name="Harrison R.J."/>
            <person name="Brurberg M.B."/>
        </authorList>
    </citation>
    <scope>NUCLEOTIDE SEQUENCE [LARGE SCALE GENOMIC DNA]</scope>
    <source>
        <strain evidence="12 13">10300</strain>
    </source>
</reference>
<evidence type="ECO:0000256" key="6">
    <source>
        <dbReference type="ARBA" id="ARBA00022842"/>
    </source>
</evidence>
<comment type="subcellular location">
    <subcellularLocation>
        <location evidence="1">Membrane</location>
        <topology evidence="1">Multi-pass membrane protein</topology>
    </subcellularLocation>
</comment>
<dbReference type="GO" id="GO:0019829">
    <property type="term" value="F:ATPase-coupled monoatomic cation transmembrane transporter activity"/>
    <property type="evidence" value="ECO:0007669"/>
    <property type="project" value="TreeGrafter"/>
</dbReference>
<dbReference type="PANTHER" id="PTHR45630">
    <property type="entry name" value="CATION-TRANSPORTING ATPASE-RELATED"/>
    <property type="match status" value="1"/>
</dbReference>
<keyword evidence="2" id="KW-0597">Phosphoprotein</keyword>
<dbReference type="EMBL" id="RCMV01000351">
    <property type="protein sequence ID" value="KAG3218641.1"/>
    <property type="molecule type" value="Genomic_DNA"/>
</dbReference>
<keyword evidence="13" id="KW-1185">Reference proteome</keyword>
<keyword evidence="4" id="KW-0547">Nucleotide-binding</keyword>
<dbReference type="STRING" id="29920.A0A329SU37"/>
<protein>
    <recommendedName>
        <fullName evidence="14">Cation-transporting P-type ATPase N-terminal domain-containing protein</fullName>
    </recommendedName>
</protein>
<dbReference type="OrthoDB" id="48943at2759"/>
<dbReference type="GO" id="GO:0046872">
    <property type="term" value="F:metal ion binding"/>
    <property type="evidence" value="ECO:0007669"/>
    <property type="project" value="UniProtKB-KW"/>
</dbReference>
<dbReference type="EMBL" id="RCMI01000095">
    <property type="protein sequence ID" value="KAG2935661.1"/>
    <property type="molecule type" value="Genomic_DNA"/>
</dbReference>
<dbReference type="EMBL" id="MJFZ01000052">
    <property type="protein sequence ID" value="RAW40159.1"/>
    <property type="molecule type" value="Genomic_DNA"/>
</dbReference>
<dbReference type="InterPro" id="IPR023298">
    <property type="entry name" value="ATPase_P-typ_TM_dom_sf"/>
</dbReference>
<evidence type="ECO:0000313" key="8">
    <source>
        <dbReference type="EMBL" id="KAG2935661.1"/>
    </source>
</evidence>
<evidence type="ECO:0000256" key="2">
    <source>
        <dbReference type="ARBA" id="ARBA00022553"/>
    </source>
</evidence>
<keyword evidence="5" id="KW-0067">ATP-binding</keyword>
<evidence type="ECO:0008006" key="14">
    <source>
        <dbReference type="Google" id="ProtNLM"/>
    </source>
</evidence>
<evidence type="ECO:0000313" key="13">
    <source>
        <dbReference type="Proteomes" id="UP000251314"/>
    </source>
</evidence>
<dbReference type="GO" id="GO:0140358">
    <property type="term" value="F:P-type transmembrane transporter activity"/>
    <property type="evidence" value="ECO:0007669"/>
    <property type="project" value="InterPro"/>
</dbReference>
<dbReference type="GO" id="GO:0005524">
    <property type="term" value="F:ATP binding"/>
    <property type="evidence" value="ECO:0007669"/>
    <property type="project" value="UniProtKB-KW"/>
</dbReference>
<dbReference type="SUPFAM" id="SSF81665">
    <property type="entry name" value="Calcium ATPase, transmembrane domain M"/>
    <property type="match status" value="1"/>
</dbReference>
<evidence type="ECO:0000256" key="1">
    <source>
        <dbReference type="ARBA" id="ARBA00004141"/>
    </source>
</evidence>
<gene>
    <name evidence="11" type="ORF">JG687_00005493</name>
    <name evidence="12" type="ORF">PC110_g3635</name>
    <name evidence="8" type="ORF">PC115_g4842</name>
    <name evidence="9" type="ORF">PC117_g5523</name>
    <name evidence="10" type="ORF">PC129_g10558</name>
</gene>
<dbReference type="VEuPathDB" id="FungiDB:PC110_g3635"/>
<dbReference type="Proteomes" id="UP000251314">
    <property type="component" value="Unassembled WGS sequence"/>
</dbReference>
<evidence type="ECO:0000313" key="11">
    <source>
        <dbReference type="EMBL" id="KAG6965308.1"/>
    </source>
</evidence>
<evidence type="ECO:0000256" key="4">
    <source>
        <dbReference type="ARBA" id="ARBA00022741"/>
    </source>
</evidence>
<dbReference type="Proteomes" id="UP000774804">
    <property type="component" value="Unassembled WGS sequence"/>
</dbReference>
<evidence type="ECO:0000256" key="3">
    <source>
        <dbReference type="ARBA" id="ARBA00022723"/>
    </source>
</evidence>
<keyword evidence="6" id="KW-0460">Magnesium</keyword>
<name>A0A329SU37_9STRA</name>
<dbReference type="InterPro" id="IPR006544">
    <property type="entry name" value="P-type_TPase_V"/>
</dbReference>
<organism evidence="12 13">
    <name type="scientific">Phytophthora cactorum</name>
    <dbReference type="NCBI Taxonomy" id="29920"/>
    <lineage>
        <taxon>Eukaryota</taxon>
        <taxon>Sar</taxon>
        <taxon>Stramenopiles</taxon>
        <taxon>Oomycota</taxon>
        <taxon>Peronosporomycetes</taxon>
        <taxon>Peronosporales</taxon>
        <taxon>Peronosporaceae</taxon>
        <taxon>Phytophthora</taxon>
    </lineage>
</organism>
<dbReference type="PANTHER" id="PTHR45630:SF8">
    <property type="entry name" value="CATION-TRANSPORTING ATPASE"/>
    <property type="match status" value="1"/>
</dbReference>
<comment type="caution">
    <text evidence="12">The sequence shown here is derived from an EMBL/GenBank/DDBJ whole genome shotgun (WGS) entry which is preliminary data.</text>
</comment>
<evidence type="ECO:0000256" key="5">
    <source>
        <dbReference type="ARBA" id="ARBA00022840"/>
    </source>
</evidence>